<evidence type="ECO:0000259" key="8">
    <source>
        <dbReference type="Pfam" id="PF04234"/>
    </source>
</evidence>
<keyword evidence="10" id="KW-1185">Reference proteome</keyword>
<evidence type="ECO:0000256" key="4">
    <source>
        <dbReference type="ARBA" id="ARBA00023008"/>
    </source>
</evidence>
<comment type="subcellular location">
    <subcellularLocation>
        <location evidence="1">Cell envelope</location>
    </subcellularLocation>
</comment>
<keyword evidence="2" id="KW-0479">Metal-binding</keyword>
<name>A0ABW4SKK5_9ACTN</name>
<evidence type="ECO:0000256" key="2">
    <source>
        <dbReference type="ARBA" id="ARBA00022723"/>
    </source>
</evidence>
<comment type="caution">
    <text evidence="9">The sequence shown here is derived from an EMBL/GenBank/DDBJ whole genome shotgun (WGS) entry which is preliminary data.</text>
</comment>
<dbReference type="EMBL" id="JBHUFV010000003">
    <property type="protein sequence ID" value="MFD1930073.1"/>
    <property type="molecule type" value="Genomic_DNA"/>
</dbReference>
<dbReference type="RefSeq" id="WP_379568141.1">
    <property type="nucleotide sequence ID" value="NZ_JBHUFV010000003.1"/>
</dbReference>
<dbReference type="InterPro" id="IPR014756">
    <property type="entry name" value="Ig_E-set"/>
</dbReference>
<organism evidence="9 10">
    <name type="scientific">Nonomuraea mangrovi</name>
    <dbReference type="NCBI Taxonomy" id="2316207"/>
    <lineage>
        <taxon>Bacteria</taxon>
        <taxon>Bacillati</taxon>
        <taxon>Actinomycetota</taxon>
        <taxon>Actinomycetes</taxon>
        <taxon>Streptosporangiales</taxon>
        <taxon>Streptosporangiaceae</taxon>
        <taxon>Nonomuraea</taxon>
    </lineage>
</organism>
<keyword evidence="3 7" id="KW-0732">Signal</keyword>
<dbReference type="InterPro" id="IPR014755">
    <property type="entry name" value="Cu-Rt/internalin_Ig-like"/>
</dbReference>
<dbReference type="Proteomes" id="UP001597368">
    <property type="component" value="Unassembled WGS sequence"/>
</dbReference>
<protein>
    <submittedName>
        <fullName evidence="9">Copper resistance protein CopC</fullName>
    </submittedName>
</protein>
<evidence type="ECO:0000313" key="10">
    <source>
        <dbReference type="Proteomes" id="UP001597368"/>
    </source>
</evidence>
<evidence type="ECO:0000256" key="6">
    <source>
        <dbReference type="SAM" id="Phobius"/>
    </source>
</evidence>
<reference evidence="10" key="1">
    <citation type="journal article" date="2019" name="Int. J. Syst. Evol. Microbiol.">
        <title>The Global Catalogue of Microorganisms (GCM) 10K type strain sequencing project: providing services to taxonomists for standard genome sequencing and annotation.</title>
        <authorList>
            <consortium name="The Broad Institute Genomics Platform"/>
            <consortium name="The Broad Institute Genome Sequencing Center for Infectious Disease"/>
            <person name="Wu L."/>
            <person name="Ma J."/>
        </authorList>
    </citation>
    <scope>NUCLEOTIDE SEQUENCE [LARGE SCALE GENOMIC DNA]</scope>
    <source>
        <strain evidence="10">ICMP 6774ER</strain>
    </source>
</reference>
<feature type="region of interest" description="Disordered" evidence="5">
    <location>
        <begin position="113"/>
        <end position="166"/>
    </location>
</feature>
<feature type="transmembrane region" description="Helical" evidence="6">
    <location>
        <begin position="176"/>
        <end position="195"/>
    </location>
</feature>
<evidence type="ECO:0000256" key="3">
    <source>
        <dbReference type="ARBA" id="ARBA00022729"/>
    </source>
</evidence>
<dbReference type="Pfam" id="PF04234">
    <property type="entry name" value="CopC"/>
    <property type="match status" value="1"/>
</dbReference>
<proteinExistence type="predicted"/>
<dbReference type="Gene3D" id="2.60.40.1220">
    <property type="match status" value="1"/>
</dbReference>
<feature type="compositionally biased region" description="Low complexity" evidence="5">
    <location>
        <begin position="123"/>
        <end position="164"/>
    </location>
</feature>
<keyword evidence="4" id="KW-0186">Copper</keyword>
<gene>
    <name evidence="9" type="ORF">ACFSKW_01140</name>
</gene>
<evidence type="ECO:0000256" key="7">
    <source>
        <dbReference type="SAM" id="SignalP"/>
    </source>
</evidence>
<dbReference type="PANTHER" id="PTHR34820:SF4">
    <property type="entry name" value="INNER MEMBRANE PROTEIN YEBZ"/>
    <property type="match status" value="1"/>
</dbReference>
<sequence length="206" mass="21022">MIKKSVSRGLLLLAACWMFVLYGAPQALAHDQLKSSSPAKNAVVSAVEEIELEFTARVRLPAVVLHDAGGAAVAVGKPEADGAVVTAAVPQPLPPGRYVVGWRVVSSDGHPIEGEIPFTVKGTASTTPTPSKAPSSSPATDPSTAPAAAASSAAPQPSAPVAATEAGDRSARSVPAWLWATAAVLIVAGAGLLLLRRGRREPEQEE</sequence>
<evidence type="ECO:0000256" key="5">
    <source>
        <dbReference type="SAM" id="MobiDB-lite"/>
    </source>
</evidence>
<evidence type="ECO:0000256" key="1">
    <source>
        <dbReference type="ARBA" id="ARBA00004196"/>
    </source>
</evidence>
<dbReference type="InterPro" id="IPR032694">
    <property type="entry name" value="CopC/D"/>
</dbReference>
<keyword evidence="6" id="KW-0472">Membrane</keyword>
<keyword evidence="6" id="KW-0812">Transmembrane</keyword>
<dbReference type="InterPro" id="IPR007348">
    <property type="entry name" value="CopC_dom"/>
</dbReference>
<feature type="signal peptide" evidence="7">
    <location>
        <begin position="1"/>
        <end position="29"/>
    </location>
</feature>
<accession>A0ABW4SKK5</accession>
<keyword evidence="6" id="KW-1133">Transmembrane helix</keyword>
<feature type="domain" description="CopC" evidence="8">
    <location>
        <begin position="30"/>
        <end position="120"/>
    </location>
</feature>
<evidence type="ECO:0000313" key="9">
    <source>
        <dbReference type="EMBL" id="MFD1930073.1"/>
    </source>
</evidence>
<dbReference type="PANTHER" id="PTHR34820">
    <property type="entry name" value="INNER MEMBRANE PROTEIN YEBZ"/>
    <property type="match status" value="1"/>
</dbReference>
<feature type="chain" id="PRO_5045694010" evidence="7">
    <location>
        <begin position="30"/>
        <end position="206"/>
    </location>
</feature>
<dbReference type="SUPFAM" id="SSF81296">
    <property type="entry name" value="E set domains"/>
    <property type="match status" value="1"/>
</dbReference>